<proteinExistence type="predicted"/>
<reference evidence="1 2" key="1">
    <citation type="submission" date="2024-04" db="EMBL/GenBank/DDBJ databases">
        <authorList>
            <person name="Rising A."/>
            <person name="Reimegard J."/>
            <person name="Sonavane S."/>
            <person name="Akerstrom W."/>
            <person name="Nylinder S."/>
            <person name="Hedman E."/>
            <person name="Kallberg Y."/>
        </authorList>
    </citation>
    <scope>NUCLEOTIDE SEQUENCE [LARGE SCALE GENOMIC DNA]</scope>
</reference>
<gene>
    <name evidence="1" type="ORF">LARSCL_LOCUS7069</name>
</gene>
<accession>A0AAV1ZPM7</accession>
<dbReference type="Proteomes" id="UP001497382">
    <property type="component" value="Unassembled WGS sequence"/>
</dbReference>
<sequence length="9" mass="996">MESSHCFGV</sequence>
<evidence type="ECO:0000313" key="2">
    <source>
        <dbReference type="Proteomes" id="UP001497382"/>
    </source>
</evidence>
<protein>
    <submittedName>
        <fullName evidence="1">Uncharacterized protein</fullName>
    </submittedName>
</protein>
<dbReference type="EMBL" id="CAXIEN010000070">
    <property type="protein sequence ID" value="CAL1273749.1"/>
    <property type="molecule type" value="Genomic_DNA"/>
</dbReference>
<evidence type="ECO:0000313" key="1">
    <source>
        <dbReference type="EMBL" id="CAL1273749.1"/>
    </source>
</evidence>
<name>A0AAV1ZPM7_9ARAC</name>
<comment type="caution">
    <text evidence="1">The sequence shown here is derived from an EMBL/GenBank/DDBJ whole genome shotgun (WGS) entry which is preliminary data.</text>
</comment>
<keyword evidence="2" id="KW-1185">Reference proteome</keyword>
<organism evidence="1 2">
    <name type="scientific">Larinioides sclopetarius</name>
    <dbReference type="NCBI Taxonomy" id="280406"/>
    <lineage>
        <taxon>Eukaryota</taxon>
        <taxon>Metazoa</taxon>
        <taxon>Ecdysozoa</taxon>
        <taxon>Arthropoda</taxon>
        <taxon>Chelicerata</taxon>
        <taxon>Arachnida</taxon>
        <taxon>Araneae</taxon>
        <taxon>Araneomorphae</taxon>
        <taxon>Entelegynae</taxon>
        <taxon>Araneoidea</taxon>
        <taxon>Araneidae</taxon>
        <taxon>Larinioides</taxon>
    </lineage>
</organism>